<proteinExistence type="predicted"/>
<evidence type="ECO:0000259" key="1">
    <source>
        <dbReference type="Pfam" id="PF20150"/>
    </source>
</evidence>
<gene>
    <name evidence="2" type="ORF">KHLLAP_LOCUS8023</name>
</gene>
<dbReference type="Proteomes" id="UP001295740">
    <property type="component" value="Unassembled WGS sequence"/>
</dbReference>
<dbReference type="PANTHER" id="PTHR35910:SF6">
    <property type="entry name" value="2EXR DOMAIN-CONTAINING PROTEIN"/>
    <property type="match status" value="1"/>
</dbReference>
<protein>
    <submittedName>
        <fullName evidence="2">Uu.00g087410.m01.CDS01</fullName>
    </submittedName>
</protein>
<dbReference type="InterPro" id="IPR045518">
    <property type="entry name" value="2EXR"/>
</dbReference>
<accession>A0AAI8VNH2</accession>
<dbReference type="Pfam" id="PF20150">
    <property type="entry name" value="2EXR"/>
    <property type="match status" value="1"/>
</dbReference>
<feature type="domain" description="2EXR" evidence="1">
    <location>
        <begin position="11"/>
        <end position="104"/>
    </location>
</feature>
<dbReference type="EMBL" id="CAUWAG010000010">
    <property type="protein sequence ID" value="CAJ2507555.1"/>
    <property type="molecule type" value="Genomic_DNA"/>
</dbReference>
<name>A0AAI8VNH2_9PEZI</name>
<sequence length="225" mass="25310">MTNPPAVLAEFPLLRSLPPELRIKIWEGSFNPRVIELHHDTKYPRETQLVHFKSYNSNPAALSACSESRLLAQSHYSVVLSLDTGTDNSDGVRPLYLNPTTDMLAILSEASPRSLEVLLDTIQQLDPLHRRPSRIGLGAQCWRMFRVCTTSTAQKLFGHLDKLELLLHPHTLPPPGFRDGECVLNAVKSLSAWPYLCTFWGPGLDIGKGEDGLRFWYINFISGLY</sequence>
<comment type="caution">
    <text evidence="2">The sequence shown here is derived from an EMBL/GenBank/DDBJ whole genome shotgun (WGS) entry which is preliminary data.</text>
</comment>
<keyword evidence="3" id="KW-1185">Reference proteome</keyword>
<evidence type="ECO:0000313" key="2">
    <source>
        <dbReference type="EMBL" id="CAJ2507555.1"/>
    </source>
</evidence>
<reference evidence="2" key="1">
    <citation type="submission" date="2023-10" db="EMBL/GenBank/DDBJ databases">
        <authorList>
            <person name="Hackl T."/>
        </authorList>
    </citation>
    <scope>NUCLEOTIDE SEQUENCE</scope>
</reference>
<evidence type="ECO:0000313" key="3">
    <source>
        <dbReference type="Proteomes" id="UP001295740"/>
    </source>
</evidence>
<organism evidence="2 3">
    <name type="scientific">Anthostomella pinea</name>
    <dbReference type="NCBI Taxonomy" id="933095"/>
    <lineage>
        <taxon>Eukaryota</taxon>
        <taxon>Fungi</taxon>
        <taxon>Dikarya</taxon>
        <taxon>Ascomycota</taxon>
        <taxon>Pezizomycotina</taxon>
        <taxon>Sordariomycetes</taxon>
        <taxon>Xylariomycetidae</taxon>
        <taxon>Xylariales</taxon>
        <taxon>Xylariaceae</taxon>
        <taxon>Anthostomella</taxon>
    </lineage>
</organism>
<dbReference type="AlphaFoldDB" id="A0AAI8VNH2"/>
<dbReference type="PANTHER" id="PTHR35910">
    <property type="entry name" value="2EXR DOMAIN-CONTAINING PROTEIN"/>
    <property type="match status" value="1"/>
</dbReference>